<sequence length="350" mass="39440">MNWEEKYGDFNPNSVAVENGNIFGFPYSLEDAKVVIIPIPWDVTTSYSPGTAKGPKAILDASLQLDFYDPYLKDAWKYGIAMESISDDIAQKSTLLRKNAERYITFLEEGNQLSDSEEMQTVLTKINAASAELNAWVKERTTHWMNQGKLVGLLGGDHSTPYGYLQALAEKHEFGILQVDAHADLRKAYEGFEFSHASIFYNALKIESVKKLVQVGIRDICPEEVELIEANPNRIKTFFDWDLKSAHYAGKTWEDECREIIMNLPQKVYISFDIDGLDPTLCPNTGTPVAGGFQFQEVFHLINLLAESNKEIIGFDLCEVSPAKDHDWNENVGARVLFKLCNLTYKSSNG</sequence>
<dbReference type="EMBL" id="WWNE01000014">
    <property type="protein sequence ID" value="NBG67228.1"/>
    <property type="molecule type" value="Genomic_DNA"/>
</dbReference>
<dbReference type="SUPFAM" id="SSF52768">
    <property type="entry name" value="Arginase/deacetylase"/>
    <property type="match status" value="1"/>
</dbReference>
<keyword evidence="1 3" id="KW-0479">Metal-binding</keyword>
<dbReference type="Pfam" id="PF00491">
    <property type="entry name" value="Arginase"/>
    <property type="match status" value="1"/>
</dbReference>
<dbReference type="PANTHER" id="PTHR11358:SF26">
    <property type="entry name" value="GUANIDINO ACID HYDROLASE, MITOCHONDRIAL"/>
    <property type="match status" value="1"/>
</dbReference>
<dbReference type="Proteomes" id="UP000470771">
    <property type="component" value="Unassembled WGS sequence"/>
</dbReference>
<reference evidence="5 6" key="1">
    <citation type="submission" date="2019-12" db="EMBL/GenBank/DDBJ databases">
        <authorList>
            <person name="Zhao J."/>
        </authorList>
    </citation>
    <scope>NUCLEOTIDE SEQUENCE [LARGE SCALE GENOMIC DNA]</scope>
    <source>
        <strain evidence="5 6">S-15</strain>
    </source>
</reference>
<gene>
    <name evidence="5" type="ORF">GQN54_13945</name>
</gene>
<accession>A0A6N9NKK0</accession>
<organism evidence="5 6">
    <name type="scientific">Acidiluteibacter ferrifornacis</name>
    <dbReference type="NCBI Taxonomy" id="2692424"/>
    <lineage>
        <taxon>Bacteria</taxon>
        <taxon>Pseudomonadati</taxon>
        <taxon>Bacteroidota</taxon>
        <taxon>Flavobacteriia</taxon>
        <taxon>Flavobacteriales</taxon>
        <taxon>Cryomorphaceae</taxon>
        <taxon>Acidiluteibacter</taxon>
    </lineage>
</organism>
<dbReference type="PIRSF" id="PIRSF036979">
    <property type="entry name" value="Arginase"/>
    <property type="match status" value="1"/>
</dbReference>
<keyword evidence="6" id="KW-1185">Reference proteome</keyword>
<evidence type="ECO:0000256" key="2">
    <source>
        <dbReference type="ARBA" id="ARBA00022801"/>
    </source>
</evidence>
<dbReference type="GO" id="GO:0046872">
    <property type="term" value="F:metal ion binding"/>
    <property type="evidence" value="ECO:0007669"/>
    <property type="project" value="UniProtKB-KW"/>
</dbReference>
<keyword evidence="2" id="KW-0378">Hydrolase</keyword>
<keyword evidence="3" id="KW-0464">Manganese</keyword>
<evidence type="ECO:0000256" key="4">
    <source>
        <dbReference type="PROSITE-ProRule" id="PRU00742"/>
    </source>
</evidence>
<evidence type="ECO:0000313" key="5">
    <source>
        <dbReference type="EMBL" id="NBG67228.1"/>
    </source>
</evidence>
<comment type="caution">
    <text evidence="5">The sequence shown here is derived from an EMBL/GenBank/DDBJ whole genome shotgun (WGS) entry which is preliminary data.</text>
</comment>
<name>A0A6N9NKK0_9FLAO</name>
<dbReference type="InterPro" id="IPR006035">
    <property type="entry name" value="Ureohydrolase"/>
</dbReference>
<comment type="similarity">
    <text evidence="4">Belongs to the arginase family.</text>
</comment>
<evidence type="ECO:0000256" key="1">
    <source>
        <dbReference type="ARBA" id="ARBA00022723"/>
    </source>
</evidence>
<dbReference type="CDD" id="cd11593">
    <property type="entry name" value="Agmatinase-like_2"/>
    <property type="match status" value="1"/>
</dbReference>
<dbReference type="PRINTS" id="PR00116">
    <property type="entry name" value="ARGINASE"/>
</dbReference>
<dbReference type="InterPro" id="IPR023696">
    <property type="entry name" value="Ureohydrolase_dom_sf"/>
</dbReference>
<dbReference type="AlphaFoldDB" id="A0A6N9NKK0"/>
<dbReference type="PANTHER" id="PTHR11358">
    <property type="entry name" value="ARGINASE/AGMATINASE"/>
    <property type="match status" value="1"/>
</dbReference>
<feature type="binding site" evidence="3">
    <location>
        <position position="180"/>
    </location>
    <ligand>
        <name>Mn(2+)</name>
        <dbReference type="ChEBI" id="CHEBI:29035"/>
        <label>1</label>
    </ligand>
</feature>
<dbReference type="PROSITE" id="PS51409">
    <property type="entry name" value="ARGINASE_2"/>
    <property type="match status" value="1"/>
</dbReference>
<dbReference type="Gene3D" id="3.40.800.10">
    <property type="entry name" value="Ureohydrolase domain"/>
    <property type="match status" value="1"/>
</dbReference>
<feature type="binding site" evidence="3">
    <location>
        <position position="158"/>
    </location>
    <ligand>
        <name>Mn(2+)</name>
        <dbReference type="ChEBI" id="CHEBI:29035"/>
        <label>1</label>
    </ligand>
</feature>
<dbReference type="GO" id="GO:0008783">
    <property type="term" value="F:agmatinase activity"/>
    <property type="evidence" value="ECO:0007669"/>
    <property type="project" value="TreeGrafter"/>
</dbReference>
<dbReference type="RefSeq" id="WP_160634185.1">
    <property type="nucleotide sequence ID" value="NZ_WWNE01000014.1"/>
</dbReference>
<feature type="binding site" evidence="3">
    <location>
        <position position="273"/>
    </location>
    <ligand>
        <name>Mn(2+)</name>
        <dbReference type="ChEBI" id="CHEBI:29035"/>
        <label>1</label>
    </ligand>
</feature>
<proteinExistence type="inferred from homology"/>
<dbReference type="GO" id="GO:0033389">
    <property type="term" value="P:putrescine biosynthetic process from arginine, via agmatine"/>
    <property type="evidence" value="ECO:0007669"/>
    <property type="project" value="TreeGrafter"/>
</dbReference>
<feature type="binding site" evidence="3">
    <location>
        <position position="182"/>
    </location>
    <ligand>
        <name>Mn(2+)</name>
        <dbReference type="ChEBI" id="CHEBI:29035"/>
        <label>1</label>
    </ligand>
</feature>
<evidence type="ECO:0000313" key="6">
    <source>
        <dbReference type="Proteomes" id="UP000470771"/>
    </source>
</evidence>
<comment type="cofactor">
    <cofactor evidence="3">
        <name>Mn(2+)</name>
        <dbReference type="ChEBI" id="CHEBI:29035"/>
    </cofactor>
    <text evidence="3">Binds 2 manganese ions per subunit.</text>
</comment>
<evidence type="ECO:0000256" key="3">
    <source>
        <dbReference type="PIRSR" id="PIRSR036979-1"/>
    </source>
</evidence>
<protein>
    <submittedName>
        <fullName evidence="5">Agmatinase</fullName>
    </submittedName>
</protein>
<feature type="binding site" evidence="3">
    <location>
        <position position="275"/>
    </location>
    <ligand>
        <name>Mn(2+)</name>
        <dbReference type="ChEBI" id="CHEBI:29035"/>
        <label>1</label>
    </ligand>
</feature>
<feature type="binding site" evidence="3">
    <location>
        <position position="184"/>
    </location>
    <ligand>
        <name>Mn(2+)</name>
        <dbReference type="ChEBI" id="CHEBI:29035"/>
        <label>1</label>
    </ligand>
</feature>